<gene>
    <name evidence="3" type="ORF">SAMN04487995_2028</name>
</gene>
<name>A0A1H6T7P2_9BACT</name>
<dbReference type="AlphaFoldDB" id="A0A1H6T7P2"/>
<dbReference type="SUPFAM" id="SSF51126">
    <property type="entry name" value="Pectin lyase-like"/>
    <property type="match status" value="1"/>
</dbReference>
<reference evidence="3 4" key="1">
    <citation type="submission" date="2016-10" db="EMBL/GenBank/DDBJ databases">
        <authorList>
            <person name="de Groot N.N."/>
        </authorList>
    </citation>
    <scope>NUCLEOTIDE SEQUENCE [LARGE SCALE GENOMIC DNA]</scope>
    <source>
        <strain evidence="3 4">DSM 19938</strain>
    </source>
</reference>
<dbReference type="EMBL" id="FNXY01000003">
    <property type="protein sequence ID" value="SEI75286.1"/>
    <property type="molecule type" value="Genomic_DNA"/>
</dbReference>
<dbReference type="Gene3D" id="2.160.20.10">
    <property type="entry name" value="Single-stranded right-handed beta-helix, Pectin lyase-like"/>
    <property type="match status" value="2"/>
</dbReference>
<evidence type="ECO:0000313" key="4">
    <source>
        <dbReference type="Proteomes" id="UP000199532"/>
    </source>
</evidence>
<feature type="domain" description="Right handed beta helix" evidence="2">
    <location>
        <begin position="317"/>
        <end position="445"/>
    </location>
</feature>
<dbReference type="STRING" id="408657.SAMN04487995_2028"/>
<dbReference type="InterPro" id="IPR039448">
    <property type="entry name" value="Beta_helix"/>
</dbReference>
<sequence length="713" mass="80367">MASSIRKFLSKIAAFFILLMITSASWAADTFFVSLSGSDTNPGTKENPFATIARAKSATRNSGRETEPSIIYVRGGTYIFQKTLEFDEGDKHLLIKPWQGESVYFTGGISVNPTKVKRLSRTEYRSEFPESLQDKIGVLNLRELEISDYGKLRSVGFARPYAPAWLEIFINNNPGRLARWPNDSTVAMGRVLDKGSVVREGDKTNRGGKFAYETSRPSGWKNSKDIWLSGYFNVGYAEDAVRIASTDTLAKTFTTGQPHIYGFASGKAWNRWYAYNIPEEIDQNGEYYLDRERGLLFFFLPSVIYKLDLSILQTPIVSIAGSENITFQGITFEVSRGIGVYMERSESCIITDCVFRNLGSVAVSIGKGIVAFDDQKHEGTGKEAPQLIGSLDQHMYENSTFEREGGKNNRIVNCHIYYTGAGGIRLGGGDRKTLTPAGNSVENCRIHDFNRIEKSYRPGVGIDGVGNSILNCEIYNAPSMAILLHGNDHSLEYNNIYDVCREVDDQGAFYYGRDPSERGNKLRFNYFHHLGNNHRTSAVYHDDGASGMEVFGNIFYKAGTIPVLIGGGQDISYKNNLFIDSPLGIHVDNRFQNWSKAALAKDGVIDKRLKAVKFEQPPYATKYAELPQYWKQDPSMPKRLYFDTNVFVKVATTRKGEDNWYNWSDNNRVLDTYPYNWKMMDSRHFIPDDSQLITPSGWQTLPVEKIGILKNYK</sequence>
<proteinExistence type="predicted"/>
<dbReference type="RefSeq" id="WP_143072079.1">
    <property type="nucleotide sequence ID" value="NZ_FNXY01000003.1"/>
</dbReference>
<dbReference type="InterPro" id="IPR006626">
    <property type="entry name" value="PbH1"/>
</dbReference>
<dbReference type="OrthoDB" id="9763537at2"/>
<organism evidence="3 4">
    <name type="scientific">Dyadobacter koreensis</name>
    <dbReference type="NCBI Taxonomy" id="408657"/>
    <lineage>
        <taxon>Bacteria</taxon>
        <taxon>Pseudomonadati</taxon>
        <taxon>Bacteroidota</taxon>
        <taxon>Cytophagia</taxon>
        <taxon>Cytophagales</taxon>
        <taxon>Spirosomataceae</taxon>
        <taxon>Dyadobacter</taxon>
    </lineage>
</organism>
<feature type="signal peptide" evidence="1">
    <location>
        <begin position="1"/>
        <end position="27"/>
    </location>
</feature>
<dbReference type="InterPro" id="IPR012334">
    <property type="entry name" value="Pectin_lyas_fold"/>
</dbReference>
<evidence type="ECO:0000256" key="1">
    <source>
        <dbReference type="SAM" id="SignalP"/>
    </source>
</evidence>
<dbReference type="PANTHER" id="PTHR36453">
    <property type="entry name" value="SECRETED PROTEIN-RELATED"/>
    <property type="match status" value="1"/>
</dbReference>
<dbReference type="PANTHER" id="PTHR36453:SF1">
    <property type="entry name" value="RIGHT HANDED BETA HELIX DOMAIN-CONTAINING PROTEIN"/>
    <property type="match status" value="1"/>
</dbReference>
<keyword evidence="4" id="KW-1185">Reference proteome</keyword>
<dbReference type="SMART" id="SM00710">
    <property type="entry name" value="PbH1"/>
    <property type="match status" value="5"/>
</dbReference>
<dbReference type="Proteomes" id="UP000199532">
    <property type="component" value="Unassembled WGS sequence"/>
</dbReference>
<keyword evidence="1" id="KW-0732">Signal</keyword>
<evidence type="ECO:0000313" key="3">
    <source>
        <dbReference type="EMBL" id="SEI75286.1"/>
    </source>
</evidence>
<protein>
    <submittedName>
        <fullName evidence="3">Right handed beta helix region</fullName>
    </submittedName>
</protein>
<dbReference type="Pfam" id="PF13229">
    <property type="entry name" value="Beta_helix"/>
    <property type="match status" value="2"/>
</dbReference>
<feature type="chain" id="PRO_5011451286" evidence="1">
    <location>
        <begin position="28"/>
        <end position="713"/>
    </location>
</feature>
<evidence type="ECO:0000259" key="2">
    <source>
        <dbReference type="Pfam" id="PF13229"/>
    </source>
</evidence>
<dbReference type="InterPro" id="IPR011050">
    <property type="entry name" value="Pectin_lyase_fold/virulence"/>
</dbReference>
<feature type="domain" description="Right handed beta helix" evidence="2">
    <location>
        <begin position="459"/>
        <end position="590"/>
    </location>
</feature>
<accession>A0A1H6T7P2</accession>